<dbReference type="PIRSF" id="PIRSF000189">
    <property type="entry name" value="D-aa_oxidase"/>
    <property type="match status" value="1"/>
</dbReference>
<feature type="binding site" evidence="6">
    <location>
        <position position="305"/>
    </location>
    <ligand>
        <name>D-dopa</name>
        <dbReference type="ChEBI" id="CHEBI:149689"/>
    </ligand>
</feature>
<feature type="binding site" evidence="6">
    <location>
        <position position="360"/>
    </location>
    <ligand>
        <name>D-dopa</name>
        <dbReference type="ChEBI" id="CHEBI:149689"/>
    </ligand>
</feature>
<evidence type="ECO:0000256" key="5">
    <source>
        <dbReference type="ARBA" id="ARBA00023002"/>
    </source>
</evidence>
<dbReference type="Pfam" id="PF01266">
    <property type="entry name" value="DAO"/>
    <property type="match status" value="1"/>
</dbReference>
<evidence type="ECO:0000259" key="7">
    <source>
        <dbReference type="Pfam" id="PF01266"/>
    </source>
</evidence>
<dbReference type="GO" id="GO:0005737">
    <property type="term" value="C:cytoplasm"/>
    <property type="evidence" value="ECO:0007669"/>
    <property type="project" value="TreeGrafter"/>
</dbReference>
<organism evidence="8 9">
    <name type="scientific">Chlamydomonas eustigma</name>
    <dbReference type="NCBI Taxonomy" id="1157962"/>
    <lineage>
        <taxon>Eukaryota</taxon>
        <taxon>Viridiplantae</taxon>
        <taxon>Chlorophyta</taxon>
        <taxon>core chlorophytes</taxon>
        <taxon>Chlorophyceae</taxon>
        <taxon>CS clade</taxon>
        <taxon>Chlamydomonadales</taxon>
        <taxon>Chlamydomonadaceae</taxon>
        <taxon>Chlamydomonas</taxon>
    </lineage>
</organism>
<comment type="caution">
    <text evidence="8">The sequence shown here is derived from an EMBL/GenBank/DDBJ whole genome shotgun (WGS) entry which is preliminary data.</text>
</comment>
<keyword evidence="4 6" id="KW-0274">FAD</keyword>
<proteinExistence type="inferred from homology"/>
<accession>A0A250X0U1</accession>
<evidence type="ECO:0000313" key="9">
    <source>
        <dbReference type="Proteomes" id="UP000232323"/>
    </source>
</evidence>
<sequence>MTDRALPCCESGVTLKIIPCHDHFSLIHSPMHTSLTFLSALKVHHTYLSQKATSSVSFSTHAHLKVRTCSSRADGPQIAVVGGGVVGLVSALRILQDIPTSKVVVIAEKFGSDTTSHGAAGVWGPYKMSNTDESLTNRLATETFDYLTDLFYSEDAVLAGISLVQSNYLCKDNDPPPTWYQSVFNLHPMSAKHLSLFPAEYKHGYVFGNVTCEGRYYLPYLSDKIKGTDRGTLIQARLPSLRALCSEFMTASGIPYELKFDAVVNCCGLGAAELVEDREVYPIRGQIIRVRAPWITHHYVAGDFYIIPNRNSVVLGGTGQVGNWSKNSSIQDRKHIFEGCCRLIPSIAQAEVLEEWVGLRPGRSSLRLEVEIMDVGEGGRKPVVHCYGHGGSGLTLAWGCGGDVVTMLKQSLQLL</sequence>
<comment type="cofactor">
    <cofactor evidence="1 6">
        <name>FAD</name>
        <dbReference type="ChEBI" id="CHEBI:57692"/>
    </cofactor>
</comment>
<dbReference type="SUPFAM" id="SSF54373">
    <property type="entry name" value="FAD-linked reductases, C-terminal domain"/>
    <property type="match status" value="1"/>
</dbReference>
<keyword evidence="9" id="KW-1185">Reference proteome</keyword>
<feature type="binding site" evidence="6">
    <location>
        <begin position="390"/>
        <end position="395"/>
    </location>
    <ligand>
        <name>FAD</name>
        <dbReference type="ChEBI" id="CHEBI:57692"/>
    </ligand>
</feature>
<feature type="binding site" evidence="6">
    <location>
        <begin position="115"/>
        <end position="116"/>
    </location>
    <ligand>
        <name>FAD</name>
        <dbReference type="ChEBI" id="CHEBI:57692"/>
    </ligand>
</feature>
<feature type="domain" description="FAD dependent oxidoreductase" evidence="7">
    <location>
        <begin position="78"/>
        <end position="402"/>
    </location>
</feature>
<evidence type="ECO:0000256" key="6">
    <source>
        <dbReference type="PIRSR" id="PIRSR000189-1"/>
    </source>
</evidence>
<dbReference type="InterPro" id="IPR023209">
    <property type="entry name" value="DAO"/>
</dbReference>
<evidence type="ECO:0000313" key="8">
    <source>
        <dbReference type="EMBL" id="GAX76693.1"/>
    </source>
</evidence>
<name>A0A250X0U1_9CHLO</name>
<dbReference type="OrthoDB" id="2015447at2759"/>
<dbReference type="Gene3D" id="3.40.50.720">
    <property type="entry name" value="NAD(P)-binding Rossmann-like Domain"/>
    <property type="match status" value="1"/>
</dbReference>
<dbReference type="InterPro" id="IPR006076">
    <property type="entry name" value="FAD-dep_OxRdtase"/>
</dbReference>
<evidence type="ECO:0000256" key="1">
    <source>
        <dbReference type="ARBA" id="ARBA00001974"/>
    </source>
</evidence>
<dbReference type="EMBL" id="BEGY01000019">
    <property type="protein sequence ID" value="GAX76693.1"/>
    <property type="molecule type" value="Genomic_DNA"/>
</dbReference>
<dbReference type="GO" id="GO:0003884">
    <property type="term" value="F:D-amino-acid oxidase activity"/>
    <property type="evidence" value="ECO:0007669"/>
    <property type="project" value="InterPro"/>
</dbReference>
<evidence type="ECO:0000256" key="4">
    <source>
        <dbReference type="ARBA" id="ARBA00022827"/>
    </source>
</evidence>
<keyword evidence="3" id="KW-0285">Flavoprotein</keyword>
<dbReference type="SUPFAM" id="SSF51971">
    <property type="entry name" value="Nucleotide-binding domain"/>
    <property type="match status" value="1"/>
</dbReference>
<protein>
    <recommendedName>
        <fullName evidence="7">FAD dependent oxidoreductase domain-containing protein</fullName>
    </recommendedName>
</protein>
<dbReference type="GO" id="GO:0071949">
    <property type="term" value="F:FAD binding"/>
    <property type="evidence" value="ECO:0007669"/>
    <property type="project" value="InterPro"/>
</dbReference>
<dbReference type="PANTHER" id="PTHR11530">
    <property type="entry name" value="D-AMINO ACID OXIDASE"/>
    <property type="match status" value="1"/>
</dbReference>
<comment type="similarity">
    <text evidence="2">Belongs to the DAMOX/DASOX family.</text>
</comment>
<keyword evidence="5" id="KW-0560">Oxidoreductase</keyword>
<reference evidence="8 9" key="1">
    <citation type="submission" date="2017-08" db="EMBL/GenBank/DDBJ databases">
        <title>Acidophilic green algal genome provides insights into adaptation to an acidic environment.</title>
        <authorList>
            <person name="Hirooka S."/>
            <person name="Hirose Y."/>
            <person name="Kanesaki Y."/>
            <person name="Higuchi S."/>
            <person name="Fujiwara T."/>
            <person name="Onuma R."/>
            <person name="Era A."/>
            <person name="Ohbayashi R."/>
            <person name="Uzuka A."/>
            <person name="Nozaki H."/>
            <person name="Yoshikawa H."/>
            <person name="Miyagishima S.Y."/>
        </authorList>
    </citation>
    <scope>NUCLEOTIDE SEQUENCE [LARGE SCALE GENOMIC DNA]</scope>
    <source>
        <strain evidence="8 9">NIES-2499</strain>
    </source>
</reference>
<feature type="binding site" evidence="6">
    <location>
        <position position="391"/>
    </location>
    <ligand>
        <name>D-dopa</name>
        <dbReference type="ChEBI" id="CHEBI:149689"/>
    </ligand>
</feature>
<dbReference type="Gene3D" id="3.30.9.10">
    <property type="entry name" value="D-Amino Acid Oxidase, subunit A, domain 2"/>
    <property type="match status" value="1"/>
</dbReference>
<dbReference type="STRING" id="1157962.A0A250X0U1"/>
<evidence type="ECO:0000256" key="2">
    <source>
        <dbReference type="ARBA" id="ARBA00006730"/>
    </source>
</evidence>
<dbReference type="PANTHER" id="PTHR11530:SF11">
    <property type="entry name" value="D-ASPARTATE OXIDASE"/>
    <property type="match status" value="1"/>
</dbReference>
<evidence type="ECO:0000256" key="3">
    <source>
        <dbReference type="ARBA" id="ARBA00022630"/>
    </source>
</evidence>
<gene>
    <name evidence="8" type="ORF">CEUSTIGMA_g4139.t1</name>
</gene>
<dbReference type="GO" id="GO:0019478">
    <property type="term" value="P:D-amino acid catabolic process"/>
    <property type="evidence" value="ECO:0007669"/>
    <property type="project" value="TreeGrafter"/>
</dbReference>
<dbReference type="AlphaFoldDB" id="A0A250X0U1"/>
<dbReference type="Proteomes" id="UP000232323">
    <property type="component" value="Unassembled WGS sequence"/>
</dbReference>